<evidence type="ECO:0000313" key="2">
    <source>
        <dbReference type="EMBL" id="THV43063.1"/>
    </source>
</evidence>
<keyword evidence="1" id="KW-1133">Transmembrane helix</keyword>
<sequence>MDIGWRQWILGLLTAVGVAAALAFLQPLQTHWMGVFNWDTTFCGSSDAGDEKSVISSWTSMWTISAVILGALAGQRAASRRSTDEQPDLTPQLRVGLLAAAAIGSLTIVPALLSLTSVAMEAAAEQDYHSPCLTASAAVLVAAPPLAALGSYAITRSAPRAFLATISVYLLMCVSVLEWM</sequence>
<feature type="transmembrane region" description="Helical" evidence="1">
    <location>
        <begin position="95"/>
        <end position="113"/>
    </location>
</feature>
<feature type="transmembrane region" description="Helical" evidence="1">
    <location>
        <begin position="55"/>
        <end position="74"/>
    </location>
</feature>
<reference evidence="2 3" key="2">
    <citation type="submission" date="2019-05" db="EMBL/GenBank/DDBJ databases">
        <title>Glycomyces buryatensis sp. nov.</title>
        <authorList>
            <person name="Nikitina E."/>
        </authorList>
    </citation>
    <scope>NUCLEOTIDE SEQUENCE [LARGE SCALE GENOMIC DNA]</scope>
    <source>
        <strain evidence="2 3">18</strain>
    </source>
</reference>
<evidence type="ECO:0000313" key="3">
    <source>
        <dbReference type="Proteomes" id="UP000308760"/>
    </source>
</evidence>
<name>A0A4S8QEN2_9ACTN</name>
<dbReference type="OrthoDB" id="4682164at2"/>
<dbReference type="RefSeq" id="WP_136533094.1">
    <property type="nucleotide sequence ID" value="NZ_STGY01000008.1"/>
</dbReference>
<gene>
    <name evidence="2" type="ORF">FAB82_03145</name>
</gene>
<organism evidence="2 3">
    <name type="scientific">Glycomyces buryatensis</name>
    <dbReference type="NCBI Taxonomy" id="2570927"/>
    <lineage>
        <taxon>Bacteria</taxon>
        <taxon>Bacillati</taxon>
        <taxon>Actinomycetota</taxon>
        <taxon>Actinomycetes</taxon>
        <taxon>Glycomycetales</taxon>
        <taxon>Glycomycetaceae</taxon>
        <taxon>Glycomyces</taxon>
    </lineage>
</organism>
<evidence type="ECO:0008006" key="4">
    <source>
        <dbReference type="Google" id="ProtNLM"/>
    </source>
</evidence>
<accession>A0A4S8QEN2</accession>
<dbReference type="Proteomes" id="UP000308760">
    <property type="component" value="Unassembled WGS sequence"/>
</dbReference>
<feature type="transmembrane region" description="Helical" evidence="1">
    <location>
        <begin position="161"/>
        <end position="179"/>
    </location>
</feature>
<proteinExistence type="predicted"/>
<evidence type="ECO:0000256" key="1">
    <source>
        <dbReference type="SAM" id="Phobius"/>
    </source>
</evidence>
<dbReference type="AlphaFoldDB" id="A0A4S8QEN2"/>
<protein>
    <recommendedName>
        <fullName evidence="4">DUF998 domain-containing protein</fullName>
    </recommendedName>
</protein>
<feature type="transmembrane region" description="Helical" evidence="1">
    <location>
        <begin position="133"/>
        <end position="154"/>
    </location>
</feature>
<reference evidence="3" key="1">
    <citation type="submission" date="2019-04" db="EMBL/GenBank/DDBJ databases">
        <title>Nocardioides xinjiangensis sp. nov.</title>
        <authorList>
            <person name="Liu S."/>
        </authorList>
    </citation>
    <scope>NUCLEOTIDE SEQUENCE [LARGE SCALE GENOMIC DNA]</scope>
    <source>
        <strain evidence="3">18</strain>
    </source>
</reference>
<comment type="caution">
    <text evidence="2">The sequence shown here is derived from an EMBL/GenBank/DDBJ whole genome shotgun (WGS) entry which is preliminary data.</text>
</comment>
<keyword evidence="1" id="KW-0472">Membrane</keyword>
<dbReference type="EMBL" id="STGY01000008">
    <property type="protein sequence ID" value="THV43063.1"/>
    <property type="molecule type" value="Genomic_DNA"/>
</dbReference>
<keyword evidence="3" id="KW-1185">Reference proteome</keyword>
<keyword evidence="1" id="KW-0812">Transmembrane</keyword>